<evidence type="ECO:0000313" key="3">
    <source>
        <dbReference type="Proteomes" id="UP000054558"/>
    </source>
</evidence>
<protein>
    <submittedName>
        <fullName evidence="2">Uncharacterized protein</fullName>
    </submittedName>
</protein>
<sequence>MVCTEPASGSLRDPVLYWYFRRCQQSEGDNHGSLPENLKPLSSCRTSKPAAWKPSSKKELPLTGPGKSFSGKKMQENILKDNPPQRERFRGAAPGRDLNVEKERLALIMQFKGKTPEEIAEGMKAEQFSSAATKKKVRETVREEKLETREQVVDRLLAEVEERQDFLREMRDLGRGKEYEAKMLGEIQIKMQQIDDIQRTRSGS</sequence>
<evidence type="ECO:0000256" key="1">
    <source>
        <dbReference type="SAM" id="MobiDB-lite"/>
    </source>
</evidence>
<evidence type="ECO:0000313" key="2">
    <source>
        <dbReference type="EMBL" id="GAQ77861.1"/>
    </source>
</evidence>
<feature type="compositionally biased region" description="Basic and acidic residues" evidence="1">
    <location>
        <begin position="73"/>
        <end position="90"/>
    </location>
</feature>
<name>A0A1Y1HLL1_KLENI</name>
<dbReference type="Proteomes" id="UP000054558">
    <property type="component" value="Unassembled WGS sequence"/>
</dbReference>
<organism evidence="2 3">
    <name type="scientific">Klebsormidium nitens</name>
    <name type="common">Green alga</name>
    <name type="synonym">Ulothrix nitens</name>
    <dbReference type="NCBI Taxonomy" id="105231"/>
    <lineage>
        <taxon>Eukaryota</taxon>
        <taxon>Viridiplantae</taxon>
        <taxon>Streptophyta</taxon>
        <taxon>Klebsormidiophyceae</taxon>
        <taxon>Klebsormidiales</taxon>
        <taxon>Klebsormidiaceae</taxon>
        <taxon>Klebsormidium</taxon>
    </lineage>
</organism>
<proteinExistence type="predicted"/>
<dbReference type="AlphaFoldDB" id="A0A1Y1HLL1"/>
<dbReference type="Pfam" id="PF05250">
    <property type="entry name" value="UPF0193"/>
    <property type="match status" value="1"/>
</dbReference>
<feature type="region of interest" description="Disordered" evidence="1">
    <location>
        <begin position="27"/>
        <end position="91"/>
    </location>
</feature>
<dbReference type="PANTHER" id="PTHR28348:SF1">
    <property type="entry name" value="UPF0193 PROTEIN EVG1"/>
    <property type="match status" value="1"/>
</dbReference>
<dbReference type="EMBL" id="DF236953">
    <property type="protein sequence ID" value="GAQ77861.1"/>
    <property type="molecule type" value="Genomic_DNA"/>
</dbReference>
<dbReference type="InterPro" id="IPR007914">
    <property type="entry name" value="UPF0193"/>
</dbReference>
<dbReference type="OMA" id="QEMEEMF"/>
<gene>
    <name evidence="2" type="ORF">KFL_000040610</name>
</gene>
<dbReference type="PANTHER" id="PTHR28348">
    <property type="entry name" value="UPF0193 PROTEIN EVG1"/>
    <property type="match status" value="1"/>
</dbReference>
<reference evidence="2 3" key="1">
    <citation type="journal article" date="2014" name="Nat. Commun.">
        <title>Klebsormidium flaccidum genome reveals primary factors for plant terrestrial adaptation.</title>
        <authorList>
            <person name="Hori K."/>
            <person name="Maruyama F."/>
            <person name="Fujisawa T."/>
            <person name="Togashi T."/>
            <person name="Yamamoto N."/>
            <person name="Seo M."/>
            <person name="Sato S."/>
            <person name="Yamada T."/>
            <person name="Mori H."/>
            <person name="Tajima N."/>
            <person name="Moriyama T."/>
            <person name="Ikeuchi M."/>
            <person name="Watanabe M."/>
            <person name="Wada H."/>
            <person name="Kobayashi K."/>
            <person name="Saito M."/>
            <person name="Masuda T."/>
            <person name="Sasaki-Sekimoto Y."/>
            <person name="Mashiguchi K."/>
            <person name="Awai K."/>
            <person name="Shimojima M."/>
            <person name="Masuda S."/>
            <person name="Iwai M."/>
            <person name="Nobusawa T."/>
            <person name="Narise T."/>
            <person name="Kondo S."/>
            <person name="Saito H."/>
            <person name="Sato R."/>
            <person name="Murakawa M."/>
            <person name="Ihara Y."/>
            <person name="Oshima-Yamada Y."/>
            <person name="Ohtaka K."/>
            <person name="Satoh M."/>
            <person name="Sonobe K."/>
            <person name="Ishii M."/>
            <person name="Ohtani R."/>
            <person name="Kanamori-Sato M."/>
            <person name="Honoki R."/>
            <person name="Miyazaki D."/>
            <person name="Mochizuki H."/>
            <person name="Umetsu J."/>
            <person name="Higashi K."/>
            <person name="Shibata D."/>
            <person name="Kamiya Y."/>
            <person name="Sato N."/>
            <person name="Nakamura Y."/>
            <person name="Tabata S."/>
            <person name="Ida S."/>
            <person name="Kurokawa K."/>
            <person name="Ohta H."/>
        </authorList>
    </citation>
    <scope>NUCLEOTIDE SEQUENCE [LARGE SCALE GENOMIC DNA]</scope>
    <source>
        <strain evidence="2 3">NIES-2285</strain>
    </source>
</reference>
<accession>A0A1Y1HLL1</accession>
<dbReference type="OrthoDB" id="10262032at2759"/>
<keyword evidence="3" id="KW-1185">Reference proteome</keyword>